<proteinExistence type="predicted"/>
<gene>
    <name evidence="2" type="ORF">Pla111_29440</name>
</gene>
<sequence length="210" mass="21626" precursor="true">MQGHRYRLWLVSTLLVLATSSGSAERITVIDTGAANAGGASTTNAQGFTLSESQSDVEISIGLRAFGATIGAEVYLSTQVGPGTNSSHVVAQFQLPPTPTGVLIPLADVLVFQGLMLEPGQYFVSLGLNSGYTWGLSPAPGSVPTGIVTGRAAAFGSAASPAFAPASSYTFYQDFTHRLLVTSSGVPEPSGLMLAALLTVGLRSSRCKRS</sequence>
<protein>
    <recommendedName>
        <fullName evidence="4">PEP-CTERM protein-sorting domain-containing protein</fullName>
    </recommendedName>
</protein>
<feature type="signal peptide" evidence="1">
    <location>
        <begin position="1"/>
        <end position="23"/>
    </location>
</feature>
<keyword evidence="1" id="KW-0732">Signal</keyword>
<organism evidence="2 3">
    <name type="scientific">Botrimarina hoheduenensis</name>
    <dbReference type="NCBI Taxonomy" id="2528000"/>
    <lineage>
        <taxon>Bacteria</taxon>
        <taxon>Pseudomonadati</taxon>
        <taxon>Planctomycetota</taxon>
        <taxon>Planctomycetia</taxon>
        <taxon>Pirellulales</taxon>
        <taxon>Lacipirellulaceae</taxon>
        <taxon>Botrimarina</taxon>
    </lineage>
</organism>
<dbReference type="EMBL" id="SJPH01000008">
    <property type="protein sequence ID" value="TWT41567.1"/>
    <property type="molecule type" value="Genomic_DNA"/>
</dbReference>
<evidence type="ECO:0008006" key="4">
    <source>
        <dbReference type="Google" id="ProtNLM"/>
    </source>
</evidence>
<accession>A0A5C5VTV1</accession>
<evidence type="ECO:0000313" key="3">
    <source>
        <dbReference type="Proteomes" id="UP000318995"/>
    </source>
</evidence>
<keyword evidence="3" id="KW-1185">Reference proteome</keyword>
<evidence type="ECO:0000256" key="1">
    <source>
        <dbReference type="SAM" id="SignalP"/>
    </source>
</evidence>
<dbReference type="RefSeq" id="WP_146575154.1">
    <property type="nucleotide sequence ID" value="NZ_SJPH01000008.1"/>
</dbReference>
<name>A0A5C5VTV1_9BACT</name>
<evidence type="ECO:0000313" key="2">
    <source>
        <dbReference type="EMBL" id="TWT41567.1"/>
    </source>
</evidence>
<dbReference type="Proteomes" id="UP000318995">
    <property type="component" value="Unassembled WGS sequence"/>
</dbReference>
<feature type="chain" id="PRO_5023019393" description="PEP-CTERM protein-sorting domain-containing protein" evidence="1">
    <location>
        <begin position="24"/>
        <end position="210"/>
    </location>
</feature>
<comment type="caution">
    <text evidence="2">The sequence shown here is derived from an EMBL/GenBank/DDBJ whole genome shotgun (WGS) entry which is preliminary data.</text>
</comment>
<reference evidence="2 3" key="1">
    <citation type="submission" date="2019-02" db="EMBL/GenBank/DDBJ databases">
        <title>Deep-cultivation of Planctomycetes and their phenomic and genomic characterization uncovers novel biology.</title>
        <authorList>
            <person name="Wiegand S."/>
            <person name="Jogler M."/>
            <person name="Boedeker C."/>
            <person name="Pinto D."/>
            <person name="Vollmers J."/>
            <person name="Rivas-Marin E."/>
            <person name="Kohn T."/>
            <person name="Peeters S.H."/>
            <person name="Heuer A."/>
            <person name="Rast P."/>
            <person name="Oberbeckmann S."/>
            <person name="Bunk B."/>
            <person name="Jeske O."/>
            <person name="Meyerdierks A."/>
            <person name="Storesund J.E."/>
            <person name="Kallscheuer N."/>
            <person name="Luecker S."/>
            <person name="Lage O.M."/>
            <person name="Pohl T."/>
            <person name="Merkel B.J."/>
            <person name="Hornburger P."/>
            <person name="Mueller R.-W."/>
            <person name="Bruemmer F."/>
            <person name="Labrenz M."/>
            <person name="Spormann A.M."/>
            <person name="Op Den Camp H."/>
            <person name="Overmann J."/>
            <person name="Amann R."/>
            <person name="Jetten M.S.M."/>
            <person name="Mascher T."/>
            <person name="Medema M.H."/>
            <person name="Devos D.P."/>
            <person name="Kaster A.-K."/>
            <person name="Ovreas L."/>
            <person name="Rohde M."/>
            <person name="Galperin M.Y."/>
            <person name="Jogler C."/>
        </authorList>
    </citation>
    <scope>NUCLEOTIDE SEQUENCE [LARGE SCALE GENOMIC DNA]</scope>
    <source>
        <strain evidence="2 3">Pla111</strain>
    </source>
</reference>
<dbReference type="AlphaFoldDB" id="A0A5C5VTV1"/>